<sequence length="173" mass="18293">MTEKRGDTRAAVDTGPAASAAGSAGAAGPMTTGGRIGGDLPAPVPPIDADTEAFWRATTEGRLLFTRCDACGEPTWYPREFCPHCGSLRVSWEQASGGGRIHSFTVVRRGGLGPYAGADPYVLAYVELDEGVRMMTNIVDVEDGDLRIGLPVTIVFHTTDGDAALPRFTPLRL</sequence>
<name>A0A921SNR2_9MICO</name>
<protein>
    <submittedName>
        <fullName evidence="4">Zn-ribbon domain-containing OB-fold protein</fullName>
    </submittedName>
</protein>
<comment type="caution">
    <text evidence="4">The sequence shown here is derived from an EMBL/GenBank/DDBJ whole genome shotgun (WGS) entry which is preliminary data.</text>
</comment>
<dbReference type="InterPro" id="IPR012340">
    <property type="entry name" value="NA-bd_OB-fold"/>
</dbReference>
<dbReference type="PANTHER" id="PTHR34075">
    <property type="entry name" value="BLR3430 PROTEIN"/>
    <property type="match status" value="1"/>
</dbReference>
<feature type="region of interest" description="Disordered" evidence="1">
    <location>
        <begin position="1"/>
        <end position="42"/>
    </location>
</feature>
<organism evidence="4 5">
    <name type="scientific">Brevibacterium senegalense</name>
    <dbReference type="NCBI Taxonomy" id="1033736"/>
    <lineage>
        <taxon>Bacteria</taxon>
        <taxon>Bacillati</taxon>
        <taxon>Actinomycetota</taxon>
        <taxon>Actinomycetes</taxon>
        <taxon>Micrococcales</taxon>
        <taxon>Brevibacteriaceae</taxon>
        <taxon>Brevibacterium</taxon>
    </lineage>
</organism>
<evidence type="ECO:0000313" key="4">
    <source>
        <dbReference type="EMBL" id="HJG80695.1"/>
    </source>
</evidence>
<dbReference type="Pfam" id="PF12172">
    <property type="entry name" value="zf-ChsH2"/>
    <property type="match status" value="1"/>
</dbReference>
<dbReference type="SUPFAM" id="SSF50249">
    <property type="entry name" value="Nucleic acid-binding proteins"/>
    <property type="match status" value="1"/>
</dbReference>
<dbReference type="Gene3D" id="6.10.30.10">
    <property type="match status" value="1"/>
</dbReference>
<accession>A0A921SNR2</accession>
<dbReference type="InterPro" id="IPR052513">
    <property type="entry name" value="Thioester_dehydratase-like"/>
</dbReference>
<feature type="compositionally biased region" description="Low complexity" evidence="1">
    <location>
        <begin position="15"/>
        <end position="33"/>
    </location>
</feature>
<evidence type="ECO:0000313" key="5">
    <source>
        <dbReference type="Proteomes" id="UP000784435"/>
    </source>
</evidence>
<evidence type="ECO:0000256" key="1">
    <source>
        <dbReference type="SAM" id="MobiDB-lite"/>
    </source>
</evidence>
<dbReference type="PANTHER" id="PTHR34075:SF5">
    <property type="entry name" value="BLR3430 PROTEIN"/>
    <property type="match status" value="1"/>
</dbReference>
<dbReference type="Pfam" id="PF01796">
    <property type="entry name" value="OB_ChsH2_C"/>
    <property type="match status" value="1"/>
</dbReference>
<dbReference type="EMBL" id="DYUK01000212">
    <property type="protein sequence ID" value="HJG80695.1"/>
    <property type="molecule type" value="Genomic_DNA"/>
</dbReference>
<feature type="domain" description="ChsH2 rubredoxin-like zinc ribbon" evidence="3">
    <location>
        <begin position="55"/>
        <end position="88"/>
    </location>
</feature>
<proteinExistence type="predicted"/>
<dbReference type="Proteomes" id="UP000784435">
    <property type="component" value="Unassembled WGS sequence"/>
</dbReference>
<dbReference type="InterPro" id="IPR022002">
    <property type="entry name" value="ChsH2_Znr"/>
</dbReference>
<evidence type="ECO:0000259" key="3">
    <source>
        <dbReference type="Pfam" id="PF12172"/>
    </source>
</evidence>
<dbReference type="AlphaFoldDB" id="A0A921SNR2"/>
<feature type="compositionally biased region" description="Basic and acidic residues" evidence="1">
    <location>
        <begin position="1"/>
        <end position="10"/>
    </location>
</feature>
<gene>
    <name evidence="4" type="ORF">K8V08_09830</name>
</gene>
<feature type="domain" description="ChsH2 C-terminal OB-fold" evidence="2">
    <location>
        <begin position="92"/>
        <end position="157"/>
    </location>
</feature>
<evidence type="ECO:0000259" key="2">
    <source>
        <dbReference type="Pfam" id="PF01796"/>
    </source>
</evidence>
<dbReference type="InterPro" id="IPR002878">
    <property type="entry name" value="ChsH2_C"/>
</dbReference>
<reference evidence="4" key="1">
    <citation type="journal article" date="2021" name="PeerJ">
        <title>Extensive microbial diversity within the chicken gut microbiome revealed by metagenomics and culture.</title>
        <authorList>
            <person name="Gilroy R."/>
            <person name="Ravi A."/>
            <person name="Getino M."/>
            <person name="Pursley I."/>
            <person name="Horton D.L."/>
            <person name="Alikhan N.F."/>
            <person name="Baker D."/>
            <person name="Gharbi K."/>
            <person name="Hall N."/>
            <person name="Watson M."/>
            <person name="Adriaenssens E.M."/>
            <person name="Foster-Nyarko E."/>
            <person name="Jarju S."/>
            <person name="Secka A."/>
            <person name="Antonio M."/>
            <person name="Oren A."/>
            <person name="Chaudhuri R.R."/>
            <person name="La Ragione R."/>
            <person name="Hildebrand F."/>
            <person name="Pallen M.J."/>
        </authorList>
    </citation>
    <scope>NUCLEOTIDE SEQUENCE</scope>
    <source>
        <strain evidence="4">ChiGjej5B5-7349</strain>
    </source>
</reference>
<reference evidence="4" key="2">
    <citation type="submission" date="2021-09" db="EMBL/GenBank/DDBJ databases">
        <authorList>
            <person name="Gilroy R."/>
        </authorList>
    </citation>
    <scope>NUCLEOTIDE SEQUENCE</scope>
    <source>
        <strain evidence="4">ChiGjej5B5-7349</strain>
    </source>
</reference>